<evidence type="ECO:0000256" key="1">
    <source>
        <dbReference type="ARBA" id="ARBA00004162"/>
    </source>
</evidence>
<dbReference type="InterPro" id="IPR006312">
    <property type="entry name" value="TatA/E"/>
</dbReference>
<organism evidence="11 12">
    <name type="scientific">Candidatus Aquicultor secundus</name>
    <dbReference type="NCBI Taxonomy" id="1973895"/>
    <lineage>
        <taxon>Bacteria</taxon>
        <taxon>Bacillati</taxon>
        <taxon>Actinomycetota</taxon>
        <taxon>Candidatus Aquicultoria</taxon>
        <taxon>Candidatus Aquicultorales</taxon>
        <taxon>Candidatus Aquicultoraceae</taxon>
        <taxon>Candidatus Aquicultor</taxon>
    </lineage>
</organism>
<dbReference type="GO" id="GO:0033281">
    <property type="term" value="C:TAT protein transport complex"/>
    <property type="evidence" value="ECO:0007669"/>
    <property type="project" value="UniProtKB-UniRule"/>
</dbReference>
<keyword evidence="7 9" id="KW-0811">Translocation</keyword>
<evidence type="ECO:0000256" key="7">
    <source>
        <dbReference type="ARBA" id="ARBA00023010"/>
    </source>
</evidence>
<comment type="similarity">
    <text evidence="9">Belongs to the TatA/E family.</text>
</comment>
<evidence type="ECO:0000256" key="10">
    <source>
        <dbReference type="SAM" id="MobiDB-lite"/>
    </source>
</evidence>
<dbReference type="HAMAP" id="MF_00236">
    <property type="entry name" value="TatA_E"/>
    <property type="match status" value="1"/>
</dbReference>
<comment type="caution">
    <text evidence="11">The sequence shown here is derived from an EMBL/GenBank/DDBJ whole genome shotgun (WGS) entry which is preliminary data.</text>
</comment>
<dbReference type="Proteomes" id="UP000230956">
    <property type="component" value="Unassembled WGS sequence"/>
</dbReference>
<dbReference type="GO" id="GO:0043953">
    <property type="term" value="P:protein transport by the Tat complex"/>
    <property type="evidence" value="ECO:0007669"/>
    <property type="project" value="UniProtKB-UniRule"/>
</dbReference>
<dbReference type="PANTHER" id="PTHR42982:SF1">
    <property type="entry name" value="SEC-INDEPENDENT PROTEIN TRANSLOCASE PROTEIN TATA"/>
    <property type="match status" value="1"/>
</dbReference>
<evidence type="ECO:0000256" key="2">
    <source>
        <dbReference type="ARBA" id="ARBA00022448"/>
    </source>
</evidence>
<feature type="compositionally biased region" description="Basic and acidic residues" evidence="10">
    <location>
        <begin position="39"/>
        <end position="49"/>
    </location>
</feature>
<feature type="transmembrane region" description="Helical" evidence="9">
    <location>
        <begin position="6"/>
        <end position="22"/>
    </location>
</feature>
<name>A0A2M7TAC3_9ACTN</name>
<evidence type="ECO:0000256" key="8">
    <source>
        <dbReference type="ARBA" id="ARBA00023136"/>
    </source>
</evidence>
<feature type="region of interest" description="Disordered" evidence="10">
    <location>
        <begin position="39"/>
        <end position="58"/>
    </location>
</feature>
<evidence type="ECO:0000256" key="4">
    <source>
        <dbReference type="ARBA" id="ARBA00022692"/>
    </source>
</evidence>
<keyword evidence="5 9" id="KW-0653">Protein transport</keyword>
<reference evidence="12" key="1">
    <citation type="submission" date="2017-09" db="EMBL/GenBank/DDBJ databases">
        <title>Depth-based differentiation of microbial function through sediment-hosted aquifers and enrichment of novel symbionts in the deep terrestrial subsurface.</title>
        <authorList>
            <person name="Probst A.J."/>
            <person name="Ladd B."/>
            <person name="Jarett J.K."/>
            <person name="Geller-Mcgrath D.E."/>
            <person name="Sieber C.M.K."/>
            <person name="Emerson J.B."/>
            <person name="Anantharaman K."/>
            <person name="Thomas B.C."/>
            <person name="Malmstrom R."/>
            <person name="Stieglmeier M."/>
            <person name="Klingl A."/>
            <person name="Woyke T."/>
            <person name="Ryan C.M."/>
            <person name="Banfield J.F."/>
        </authorList>
    </citation>
    <scope>NUCLEOTIDE SEQUENCE [LARGE SCALE GENOMIC DNA]</scope>
</reference>
<proteinExistence type="inferred from homology"/>
<dbReference type="AlphaFoldDB" id="A0A2M7TAC3"/>
<evidence type="ECO:0000313" key="11">
    <source>
        <dbReference type="EMBL" id="PIZ41904.1"/>
    </source>
</evidence>
<accession>A0A2M7TAC3</accession>
<keyword evidence="8 9" id="KW-0472">Membrane</keyword>
<evidence type="ECO:0000256" key="3">
    <source>
        <dbReference type="ARBA" id="ARBA00022475"/>
    </source>
</evidence>
<keyword evidence="4 9" id="KW-0812">Transmembrane</keyword>
<dbReference type="NCBIfam" id="TIGR01411">
    <property type="entry name" value="tatAE"/>
    <property type="match status" value="1"/>
</dbReference>
<comment type="subcellular location">
    <subcellularLocation>
        <location evidence="1 9">Cell membrane</location>
        <topology evidence="1 9">Single-pass membrane protein</topology>
    </subcellularLocation>
</comment>
<evidence type="ECO:0000256" key="6">
    <source>
        <dbReference type="ARBA" id="ARBA00022989"/>
    </source>
</evidence>
<keyword evidence="6 9" id="KW-1133">Transmembrane helix</keyword>
<dbReference type="NCBIfam" id="NF011430">
    <property type="entry name" value="PRK14861.1"/>
    <property type="match status" value="1"/>
</dbReference>
<keyword evidence="3 9" id="KW-1003">Cell membrane</keyword>
<dbReference type="InterPro" id="IPR003369">
    <property type="entry name" value="TatA/B/E"/>
</dbReference>
<gene>
    <name evidence="9" type="primary">tatA</name>
    <name evidence="11" type="ORF">COY37_01630</name>
</gene>
<evidence type="ECO:0000256" key="5">
    <source>
        <dbReference type="ARBA" id="ARBA00022927"/>
    </source>
</evidence>
<evidence type="ECO:0000256" key="9">
    <source>
        <dbReference type="HAMAP-Rule" id="MF_00236"/>
    </source>
</evidence>
<comment type="subunit">
    <text evidence="9">The Tat system comprises two distinct complexes: a TatABC complex, containing multiple copies of TatA, TatB and TatC subunits, and a separate TatA complex, containing only TatA subunits. Substrates initially bind to the TatABC complex, which probably triggers association of the separate TatA complex to form the active translocon.</text>
</comment>
<keyword evidence="2 9" id="KW-0813">Transport</keyword>
<dbReference type="GO" id="GO:0008320">
    <property type="term" value="F:protein transmembrane transporter activity"/>
    <property type="evidence" value="ECO:0007669"/>
    <property type="project" value="UniProtKB-UniRule"/>
</dbReference>
<dbReference type="PANTHER" id="PTHR42982">
    <property type="entry name" value="SEC-INDEPENDENT PROTEIN TRANSLOCASE PROTEIN TATA"/>
    <property type="match status" value="1"/>
</dbReference>
<dbReference type="Gene3D" id="1.20.5.3310">
    <property type="match status" value="1"/>
</dbReference>
<evidence type="ECO:0000313" key="12">
    <source>
        <dbReference type="Proteomes" id="UP000230956"/>
    </source>
</evidence>
<dbReference type="Pfam" id="PF02416">
    <property type="entry name" value="TatA_B_E"/>
    <property type="match status" value="1"/>
</dbReference>
<protein>
    <recommendedName>
        <fullName evidence="9">Sec-independent protein translocase protein TatA</fullName>
    </recommendedName>
</protein>
<dbReference type="PRINTS" id="PR01506">
    <property type="entry name" value="TATBPROTEIN"/>
</dbReference>
<dbReference type="EMBL" id="PFNG01000038">
    <property type="protein sequence ID" value="PIZ41904.1"/>
    <property type="molecule type" value="Genomic_DNA"/>
</dbReference>
<dbReference type="RefSeq" id="WP_286678060.1">
    <property type="nucleotide sequence ID" value="NZ_MNXI01000055.1"/>
</dbReference>
<comment type="function">
    <text evidence="9">Part of the twin-arginine translocation (Tat) system that transports large folded proteins containing a characteristic twin-arginine motif in their signal peptide across membranes. TatA could form the protein-conducting channel of the Tat system.</text>
</comment>
<sequence>MFGLGVPELIVILVIVLVIFGPKKLPEIGKAVGQGIRELKKATDTKEEPQTTEQKQSS</sequence>